<proteinExistence type="predicted"/>
<evidence type="ECO:0000313" key="6">
    <source>
        <dbReference type="EMBL" id="ABF54391.1"/>
    </source>
</evidence>
<organism evidence="6 7">
    <name type="scientific">Sphingopyxis alaskensis (strain DSM 13593 / LMG 18877 / RB2256)</name>
    <name type="common">Sphingomonas alaskensis</name>
    <dbReference type="NCBI Taxonomy" id="317655"/>
    <lineage>
        <taxon>Bacteria</taxon>
        <taxon>Pseudomonadati</taxon>
        <taxon>Pseudomonadota</taxon>
        <taxon>Alphaproteobacteria</taxon>
        <taxon>Sphingomonadales</taxon>
        <taxon>Sphingomonadaceae</taxon>
        <taxon>Sphingopyxis</taxon>
    </lineage>
</organism>
<dbReference type="STRING" id="317655.Sala_2686"/>
<dbReference type="PRINTS" id="PR00040">
    <property type="entry name" value="HTHMERR"/>
</dbReference>
<dbReference type="PANTHER" id="PTHR30204:SF92">
    <property type="entry name" value="HTH-TYPE TRANSCRIPTIONAL REGULATOR ZNTR"/>
    <property type="match status" value="1"/>
</dbReference>
<keyword evidence="3" id="KW-0804">Transcription</keyword>
<dbReference type="KEGG" id="sal:Sala_2686"/>
<evidence type="ECO:0000259" key="5">
    <source>
        <dbReference type="PROSITE" id="PS50937"/>
    </source>
</evidence>
<dbReference type="GO" id="GO:0003700">
    <property type="term" value="F:DNA-binding transcription factor activity"/>
    <property type="evidence" value="ECO:0007669"/>
    <property type="project" value="InterPro"/>
</dbReference>
<dbReference type="Pfam" id="PF09278">
    <property type="entry name" value="MerR-DNA-bind"/>
    <property type="match status" value="1"/>
</dbReference>
<dbReference type="Proteomes" id="UP000006578">
    <property type="component" value="Chromosome"/>
</dbReference>
<keyword evidence="2" id="KW-0238">DNA-binding</keyword>
<dbReference type="eggNOG" id="COG0789">
    <property type="taxonomic scope" value="Bacteria"/>
</dbReference>
<feature type="compositionally biased region" description="Basic and acidic residues" evidence="4">
    <location>
        <begin position="162"/>
        <end position="172"/>
    </location>
</feature>
<evidence type="ECO:0000313" key="7">
    <source>
        <dbReference type="Proteomes" id="UP000006578"/>
    </source>
</evidence>
<reference evidence="6 7" key="1">
    <citation type="journal article" date="2009" name="Proc. Natl. Acad. Sci. U.S.A.">
        <title>The genomic basis of trophic strategy in marine bacteria.</title>
        <authorList>
            <person name="Lauro F.M."/>
            <person name="McDougald D."/>
            <person name="Thomas T."/>
            <person name="Williams T.J."/>
            <person name="Egan S."/>
            <person name="Rice S."/>
            <person name="DeMaere M.Z."/>
            <person name="Ting L."/>
            <person name="Ertan H."/>
            <person name="Johnson J."/>
            <person name="Ferriera S."/>
            <person name="Lapidus A."/>
            <person name="Anderson I."/>
            <person name="Kyrpides N."/>
            <person name="Munk A.C."/>
            <person name="Detter C."/>
            <person name="Han C.S."/>
            <person name="Brown M.V."/>
            <person name="Robb F.T."/>
            <person name="Kjelleberg S."/>
            <person name="Cavicchioli R."/>
        </authorList>
    </citation>
    <scope>NUCLEOTIDE SEQUENCE [LARGE SCALE GENOMIC DNA]</scope>
    <source>
        <strain evidence="7">DSM 13593 / LMG 18877 / RB2256</strain>
    </source>
</reference>
<dbReference type="CDD" id="cd04785">
    <property type="entry name" value="HTH_CadR-PbrR-like"/>
    <property type="match status" value="1"/>
</dbReference>
<dbReference type="InterPro" id="IPR047057">
    <property type="entry name" value="MerR_fam"/>
</dbReference>
<dbReference type="SMART" id="SM00422">
    <property type="entry name" value="HTH_MERR"/>
    <property type="match status" value="1"/>
</dbReference>
<dbReference type="HOGENOM" id="CLU_060077_2_0_5"/>
<dbReference type="InterPro" id="IPR015358">
    <property type="entry name" value="Tscrpt_reg_MerR_DNA-bd"/>
</dbReference>
<dbReference type="InterPro" id="IPR000551">
    <property type="entry name" value="MerR-type_HTH_dom"/>
</dbReference>
<dbReference type="PANTHER" id="PTHR30204">
    <property type="entry name" value="REDOX-CYCLING DRUG-SENSING TRANSCRIPTIONAL ACTIVATOR SOXR"/>
    <property type="match status" value="1"/>
</dbReference>
<dbReference type="AlphaFoldDB" id="Q1GPN1"/>
<dbReference type="InterPro" id="IPR009061">
    <property type="entry name" value="DNA-bd_dom_put_sf"/>
</dbReference>
<feature type="domain" description="HTH merR-type" evidence="5">
    <location>
        <begin position="16"/>
        <end position="79"/>
    </location>
</feature>
<feature type="region of interest" description="Disordered" evidence="4">
    <location>
        <begin position="147"/>
        <end position="172"/>
    </location>
</feature>
<dbReference type="PROSITE" id="PS00552">
    <property type="entry name" value="HTH_MERR_1"/>
    <property type="match status" value="1"/>
</dbReference>
<evidence type="ECO:0000256" key="1">
    <source>
        <dbReference type="ARBA" id="ARBA00023015"/>
    </source>
</evidence>
<dbReference type="OrthoDB" id="9802944at2"/>
<evidence type="ECO:0000256" key="2">
    <source>
        <dbReference type="ARBA" id="ARBA00023125"/>
    </source>
</evidence>
<dbReference type="Gene3D" id="1.10.1660.10">
    <property type="match status" value="1"/>
</dbReference>
<accession>Q1GPN1</accession>
<dbReference type="PROSITE" id="PS50937">
    <property type="entry name" value="HTH_MERR_2"/>
    <property type="match status" value="1"/>
</dbReference>
<dbReference type="SUPFAM" id="SSF46955">
    <property type="entry name" value="Putative DNA-binding domain"/>
    <property type="match status" value="1"/>
</dbReference>
<protein>
    <submittedName>
        <fullName evidence="6">Transcriptional regulator, MerR family</fullName>
    </submittedName>
</protein>
<dbReference type="GO" id="GO:0003677">
    <property type="term" value="F:DNA binding"/>
    <property type="evidence" value="ECO:0007669"/>
    <property type="project" value="UniProtKB-KW"/>
</dbReference>
<evidence type="ECO:0000256" key="4">
    <source>
        <dbReference type="SAM" id="MobiDB-lite"/>
    </source>
</evidence>
<keyword evidence="7" id="KW-1185">Reference proteome</keyword>
<name>Q1GPN1_SPHAL</name>
<keyword evidence="1" id="KW-0805">Transcription regulation</keyword>
<dbReference type="EMBL" id="CP000356">
    <property type="protein sequence ID" value="ABF54391.1"/>
    <property type="molecule type" value="Genomic_DNA"/>
</dbReference>
<dbReference type="Pfam" id="PF00376">
    <property type="entry name" value="MerR"/>
    <property type="match status" value="1"/>
</dbReference>
<evidence type="ECO:0000256" key="3">
    <source>
        <dbReference type="ARBA" id="ARBA00023163"/>
    </source>
</evidence>
<gene>
    <name evidence="6" type="ordered locus">Sala_2686</name>
</gene>
<sequence>MQNHRLSEERYRRADLAKATGCNLETIRYYEKVGMMPDPPRTAAGYRVYGARHVSRLRFIMRGRDLGFTIEEIRSLLALIDYGTQTCGEVRARTERHLSDVRAKIADLRRIETVLARTAAKCSGDAAPECPILDALGHEALSSSSHAIMASPVPRPRPTTANDDRSREPASA</sequence>